<dbReference type="GO" id="GO:0004719">
    <property type="term" value="F:protein-L-isoaspartate (D-aspartate) O-methyltransferase activity"/>
    <property type="evidence" value="ECO:0007669"/>
    <property type="project" value="InterPro"/>
</dbReference>
<feature type="region of interest" description="Disordered" evidence="2">
    <location>
        <begin position="1021"/>
        <end position="1041"/>
    </location>
</feature>
<feature type="compositionally biased region" description="Low complexity" evidence="2">
    <location>
        <begin position="1021"/>
        <end position="1034"/>
    </location>
</feature>
<feature type="region of interest" description="Disordered" evidence="2">
    <location>
        <begin position="942"/>
        <end position="973"/>
    </location>
</feature>
<feature type="compositionally biased region" description="Low complexity" evidence="2">
    <location>
        <begin position="103"/>
        <end position="123"/>
    </location>
</feature>
<dbReference type="InterPro" id="IPR029063">
    <property type="entry name" value="SAM-dependent_MTases_sf"/>
</dbReference>
<feature type="domain" description="DOC" evidence="3">
    <location>
        <begin position="664"/>
        <end position="843"/>
    </location>
</feature>
<dbReference type="OrthoDB" id="10257972at2759"/>
<feature type="compositionally biased region" description="Pro residues" evidence="2">
    <location>
        <begin position="358"/>
        <end position="373"/>
    </location>
</feature>
<reference evidence="5" key="1">
    <citation type="journal article" date="2015" name="PLoS Genet.">
        <title>Genome Sequence and Transcriptome Analyses of Chrysochromulina tobin: Metabolic Tools for Enhanced Algal Fitness in the Prominent Order Prymnesiales (Haptophyceae).</title>
        <authorList>
            <person name="Hovde B.T."/>
            <person name="Deodato C.R."/>
            <person name="Hunsperger H.M."/>
            <person name="Ryken S.A."/>
            <person name="Yost W."/>
            <person name="Jha R.K."/>
            <person name="Patterson J."/>
            <person name="Monnat R.J. Jr."/>
            <person name="Barlow S.B."/>
            <person name="Starkenburg S.R."/>
            <person name="Cattolico R.A."/>
        </authorList>
    </citation>
    <scope>NUCLEOTIDE SEQUENCE</scope>
    <source>
        <strain evidence="5">CCMP291</strain>
    </source>
</reference>
<dbReference type="Gene3D" id="3.40.50.150">
    <property type="entry name" value="Vaccinia Virus protein VP39"/>
    <property type="match status" value="1"/>
</dbReference>
<feature type="region of interest" description="Disordered" evidence="2">
    <location>
        <begin position="1139"/>
        <end position="1167"/>
    </location>
</feature>
<comment type="caution">
    <text evidence="4">The sequence shown here is derived from an EMBL/GenBank/DDBJ whole genome shotgun (WGS) entry which is preliminary data.</text>
</comment>
<feature type="non-terminal residue" evidence="4">
    <location>
        <position position="1"/>
    </location>
</feature>
<dbReference type="EMBL" id="JWZX01001112">
    <property type="protein sequence ID" value="KOO34744.1"/>
    <property type="molecule type" value="Genomic_DNA"/>
</dbReference>
<name>A0A0M0K7G0_9EUKA</name>
<dbReference type="GO" id="GO:0005737">
    <property type="term" value="C:cytoplasm"/>
    <property type="evidence" value="ECO:0007669"/>
    <property type="project" value="TreeGrafter"/>
</dbReference>
<feature type="non-terminal residue" evidence="4">
    <location>
        <position position="2972"/>
    </location>
</feature>
<organism evidence="4 5">
    <name type="scientific">Chrysochromulina tobinii</name>
    <dbReference type="NCBI Taxonomy" id="1460289"/>
    <lineage>
        <taxon>Eukaryota</taxon>
        <taxon>Haptista</taxon>
        <taxon>Haptophyta</taxon>
        <taxon>Prymnesiophyceae</taxon>
        <taxon>Prymnesiales</taxon>
        <taxon>Chrysochromulinaceae</taxon>
        <taxon>Chrysochromulina</taxon>
    </lineage>
</organism>
<keyword evidence="5" id="KW-1185">Reference proteome</keyword>
<feature type="region of interest" description="Disordered" evidence="2">
    <location>
        <begin position="1266"/>
        <end position="1300"/>
    </location>
</feature>
<dbReference type="Pfam" id="PF01135">
    <property type="entry name" value="PCMT"/>
    <property type="match status" value="1"/>
</dbReference>
<evidence type="ECO:0000256" key="1">
    <source>
        <dbReference type="ARBA" id="ARBA00005369"/>
    </source>
</evidence>
<evidence type="ECO:0000259" key="3">
    <source>
        <dbReference type="SMART" id="SM01337"/>
    </source>
</evidence>
<dbReference type="SMART" id="SM01337">
    <property type="entry name" value="APC10"/>
    <property type="match status" value="1"/>
</dbReference>
<dbReference type="Pfam" id="PF03256">
    <property type="entry name" value="ANAPC10"/>
    <property type="match status" value="1"/>
</dbReference>
<dbReference type="SUPFAM" id="SSF49785">
    <property type="entry name" value="Galactose-binding domain-like"/>
    <property type="match status" value="1"/>
</dbReference>
<dbReference type="InterPro" id="IPR043136">
    <property type="entry name" value="B30.2/SPRY_sf"/>
</dbReference>
<feature type="compositionally biased region" description="Low complexity" evidence="2">
    <location>
        <begin position="348"/>
        <end position="357"/>
    </location>
</feature>
<dbReference type="InterPro" id="IPR000682">
    <property type="entry name" value="PCMT"/>
</dbReference>
<dbReference type="InterPro" id="IPR004939">
    <property type="entry name" value="APC_su10/DOC_dom"/>
</dbReference>
<comment type="similarity">
    <text evidence="1">Belongs to the methyltransferase superfamily. L-isoaspartyl/D-aspartyl protein methyltransferase family.</text>
</comment>
<keyword evidence="4" id="KW-0808">Transferase</keyword>
<dbReference type="PANTHER" id="PTHR11579:SF9">
    <property type="entry name" value="PROTEIN-L-ISOASPARTATE O-METHYLTRANSFERASE"/>
    <property type="match status" value="1"/>
</dbReference>
<gene>
    <name evidence="4" type="ORF">Ctob_010270</name>
</gene>
<dbReference type="Gene3D" id="2.60.120.260">
    <property type="entry name" value="Galactose-binding domain-like"/>
    <property type="match status" value="1"/>
</dbReference>
<dbReference type="Gene3D" id="2.60.120.920">
    <property type="match status" value="1"/>
</dbReference>
<evidence type="ECO:0000313" key="5">
    <source>
        <dbReference type="Proteomes" id="UP000037460"/>
    </source>
</evidence>
<proteinExistence type="inferred from homology"/>
<evidence type="ECO:0000256" key="2">
    <source>
        <dbReference type="SAM" id="MobiDB-lite"/>
    </source>
</evidence>
<dbReference type="CDD" id="cd02440">
    <property type="entry name" value="AdoMet_MTases"/>
    <property type="match status" value="1"/>
</dbReference>
<feature type="region of interest" description="Disordered" evidence="2">
    <location>
        <begin position="94"/>
        <end position="123"/>
    </location>
</feature>
<keyword evidence="4" id="KW-0489">Methyltransferase</keyword>
<evidence type="ECO:0000313" key="4">
    <source>
        <dbReference type="EMBL" id="KOO34744.1"/>
    </source>
</evidence>
<dbReference type="InterPro" id="IPR008979">
    <property type="entry name" value="Galactose-bd-like_sf"/>
</dbReference>
<dbReference type="Proteomes" id="UP000037460">
    <property type="component" value="Unassembled WGS sequence"/>
</dbReference>
<dbReference type="SUPFAM" id="SSF53335">
    <property type="entry name" value="S-adenosyl-L-methionine-dependent methyltransferases"/>
    <property type="match status" value="1"/>
</dbReference>
<protein>
    <submittedName>
        <fullName evidence="4">Protein-l-isoaspartate o-methyltransferase domain-containing protein 2 isoform 2</fullName>
    </submittedName>
</protein>
<feature type="region of interest" description="Disordered" evidence="2">
    <location>
        <begin position="1089"/>
        <end position="1110"/>
    </location>
</feature>
<dbReference type="PANTHER" id="PTHR11579">
    <property type="entry name" value="PROTEIN-L-ISOASPARTATE O-METHYLTRANSFERASE"/>
    <property type="match status" value="1"/>
</dbReference>
<accession>A0A0M0K7G0</accession>
<sequence length="2972" mass="311415">VFASAAPTAGASGGAPATPPLPLPAPLLETFLGGAVAALASGGRLFDLLTPDAANHEGSSRGLRGLPGTAALSDAGAPDEVPDGIPAHLRIAPVPPDTTPRLPSASAADSTGTGTATEAEPAKAKAAWSRAAVTIRHAARGTTSIPKRVEALVVLEPLTRGCHLFELSKAPPPATASGGTASPLAAFVKRLGVCTAEAVAQLSRARGAIIDEVGTDNASAMVTAAGGCNTGSSPLITCCDKGLPMAVTKVDVLVDLDRSTLHLLADDVPIASAPLLQCRPLYFVATFQDVTAAATLTRRRPADHPTIAGAVASAATPAATGAAEGAAHPVAMAAATAAAPAAAGVPEVASPEANAPPTGTPIPTPSSVHPPPRSAVLSAVEGTDLLLAVLAERRGLLHSLLDAPALPDVDGSDPFLALAADASLVLHTCHVSRSARAEHAKLLAMFALGARVLVAGYGEAIVQEHRAVADDEELAALLNDILGGRAAEGAVFGGHEDEAGMVLEAPAVRLVRTQRLCAPFGTPVAGDAKVRWRVRTSSADEVRLCLGAECRTGTLTLRRNPMSAKPSELALVQGTGDVLSLKPETKLALAPDRHGARAYAKLCVSGHDGTLDVTWEPGPDGVSPKPTAPGVADVAFHALVSVHSPLMRPVHAARARSQLLAELKTLLLHAVSAVLAKTAGGDAESLQARKGQYWESSGTRPHWIELGGLGVGMGLRDRLVEFSVLHVWYDSYTPHEIVLKVREAEEEWKTIKSMALEEPHHEIPQWVTLLGAQELPPETTSVRLEIITNQRGGCDSKICAFKLLAAPKPTAKPSTTATPRLVVRSLCALLVTTPVDVTLPHSAALLEALEDFWTACAAPGDASNLAPLVLQARVAVMQRLLASGGASIVELLEGAAGGILSPSRTALLREQHASILQASSGSGASLAHYLGAVVSVVTRRLEQRGGTRTATKRPQLSADGAHAPTTASSSPPITMLNTALTSAAPSLNTTLPLSAPLRSDPVLALLPSLLLCLLRQFGPSAPSTSVVPSTGSTAFTSPKDGGGVSMGAPATAPATAPAASRAGAGVLLLGALMELLSAIERSGTIEDAHAARDGATPKGKGKALLPGTPRPPTSLVVLWQAARQVRRWVAGRVGAALRRGGGATAEDSSEADLPAAASSTGGEGVNIHSTAGEEAERAARVAERVSVGGESAVSDADDARDDVGLDDLVVEARHMKFIVAEEARVAAPILERALFLLKGVMPATQRRHGSVSIDDSAVAVMLVPARGGGGGTGDEGEADERPPEMTSLLPKRTRSEPPLPVKRMASTGEVVMGVAMSSDELSGGSTAALDLARTSSGSMAPPLTRGTSWERARLKLQIKGGSLAATAQLARAKQLAMSFEQRRNALRRAGSKGGSRSSLGSRGDVLGALLDNHKYGQLTSEVLDFLEPDVREVSLLPAGLKPLRAEMARRRDAVGAAVPALEALARALRTCHRSLRLPVLSELARSIGTLQLCSTSVLGCGHELSRSFRLAMHELYAALLAVLTTPSIGSAEARLVLQGLRLPYGRDDVAWIERSRLLEHIHGLASHAPDDARLTTYWVLSQVVHALGAPAAADAGEGSDAPVTAPLWLVRVLLHELSDEGLVYVTLRPSALPKMAETPAPASGMMVTGTMSGTFMSGKTIPNVPGLLHPREPETYVFAVHEDGHTKMAAFKIPGLTATPVFMEGRAHVGNLLPIDAGAIGDTWDSAQNRNVRHEEYKVTGIVCLPSPQGLLAQALAAGRPASASMAEISEEPSVPGSSACASLAAWTFAPVGDGAAAGGHELKNVKFCTKWHQRCGGDLSEGNTVVTFGNDGMRLCEVGHALKSGTWQAEFKVMPSDSFDPDGAYVGVQWVTKRTPPAQRNPSDVQSELAVYPGSGANSWGWKAAGGPTAFKLEGSDTCGPPESSWRPGDTLTLTLDTAKMTIQAGKKQSPGAESRAIGTAVQLPRAVSRAAAFHFCVGRYYGRYKVKLVAIRRLTAGSWLEGMPPLLTFPVGGAIAAGGASSGTKPPTLGHCFESPIECEPLYAEVAPDSSPVERHLETIILVRQLLRDAPRRDGRVEPSGALLACEAALREASVPRPSARAICLASGALHALGAREDALRRGALGTALSHADGASGGGVEAGAAPATTLMLLDTADASTAEVARLLPTLTDEVQVLLGSAGRSALQLALPRPELPDAERLLRAIAALVEEHLPRSGLLPSADSADSADSSPTSHASLTLVTLGVLALESLVSAGAVPVTSVAAAPSLLRAVLGVCAAPLPPVPCAEDGLWLRRSDLWRASAALTRRLAPAPMPLTLSVLDAGAAPPMDSSTRRLLGAAGEGDHAASMQDAYVVSGAGFTPANGVYSREGEYGGTAKYVHEKGQIWMIRYTLPSGNQYWYLADKDNLDRDTGDYYRINWDASKRQMSETTRDYSTLSLEALPATNSEKRPIAYGEGTDGIATNEFADKAYEREPFRTPDGVYHLSAPSIYISALADLELERGHSFLNIGSGSGYFSAMVAHLIGPEAHHVGVEVDDRAVSSARAKCEAIGLAKVQFVHASAFELNLAESARFDRIYVGAAASMSDSARWVELLKPNGLMLGPFHEDSDPGSQKMQKAAASMDEKMGFGKYAELSFEQVRTQHPDYLEWARKQREEKGVYGRLQRLGLDEATTAEYVRTGSADPARTLSAMISRVVTSISLEDLGLGLPLAPDKSELPKLFDKNGSTYWQSSSETKPHWVEMHGMEGELVDFSVAVKGHDSYSIRNIKVKVQREGTTSWETLVTTEISERPSAAVWRSKMSSKHADEDKVTPLQEWRAPALPHRWYQQRHAVTHVGAPRAFKRYALIIKSVHSGGTVQLGRVAFQDARGQLLPYTTLSINESRAHADGAESYHNLQNDDRRKWCAELSWFPSQTPRIEFVFEAHVAVAALLLTTANDEPQRDPACFALEGLGSSAGAVVPAHEGSLMARVP</sequence>
<feature type="region of interest" description="Disordered" evidence="2">
    <location>
        <begin position="348"/>
        <end position="373"/>
    </location>
</feature>
<dbReference type="GO" id="GO:0032259">
    <property type="term" value="P:methylation"/>
    <property type="evidence" value="ECO:0007669"/>
    <property type="project" value="UniProtKB-KW"/>
</dbReference>